<protein>
    <submittedName>
        <fullName evidence="1">Uncharacterized protein</fullName>
    </submittedName>
</protein>
<dbReference type="STRING" id="1798404.A3B92_04245"/>
<reference evidence="1 2" key="1">
    <citation type="journal article" date="2016" name="Nat. Commun.">
        <title>Thousands of microbial genomes shed light on interconnected biogeochemical processes in an aquifer system.</title>
        <authorList>
            <person name="Anantharaman K."/>
            <person name="Brown C.T."/>
            <person name="Hug L.A."/>
            <person name="Sharon I."/>
            <person name="Castelle C.J."/>
            <person name="Probst A.J."/>
            <person name="Thomas B.C."/>
            <person name="Singh A."/>
            <person name="Wilkins M.J."/>
            <person name="Karaoz U."/>
            <person name="Brodie E.L."/>
            <person name="Williams K.H."/>
            <person name="Hubbard S.S."/>
            <person name="Banfield J.F."/>
        </authorList>
    </citation>
    <scope>NUCLEOTIDE SEQUENCE [LARGE SCALE GENOMIC DNA]</scope>
</reference>
<dbReference type="Proteomes" id="UP000177960">
    <property type="component" value="Unassembled WGS sequence"/>
</dbReference>
<evidence type="ECO:0000313" key="2">
    <source>
        <dbReference type="Proteomes" id="UP000177960"/>
    </source>
</evidence>
<name>A0A1G1ZHG3_9BACT</name>
<gene>
    <name evidence="1" type="ORF">A3B92_04245</name>
</gene>
<evidence type="ECO:0000313" key="1">
    <source>
        <dbReference type="EMBL" id="OGY64012.1"/>
    </source>
</evidence>
<organism evidence="1 2">
    <name type="scientific">Candidatus Harrisonbacteria bacterium RIFCSPHIGHO2_02_FULL_42_16</name>
    <dbReference type="NCBI Taxonomy" id="1798404"/>
    <lineage>
        <taxon>Bacteria</taxon>
        <taxon>Candidatus Harrisoniibacteriota</taxon>
    </lineage>
</organism>
<sequence length="492" mass="52694">MIRAILKKLFLAMALTGLLNGTLYFSSWQKTAYAIAGSTDEASLATLLDIAGNTGAGAAAGATGAGAETSQLTKTITQLAWEAAGQILKKQILDRLVDKTVEWINKTPDGKGPIIEDWGEFFEEAKQGAIGDVAKQLGLGFLCAPFNLQVQLSVLAPRKFSQEAECTLDKITGNIENFMDDFKNGGWIAYNELWNPQNNYYGASLLAANEVTRAQNDAVSAARDEAIAGEGFLSRKICDDNEENCRTVTPGSFVAQAAKTAYITYPFDAIIGADDVAAYITAIADAAIKRLIKEGIAGFKSSGGKSSEYTDGTPITPCSGLTGNDYAACAASQSISKSSFENDRFIAIAQIEDTLNPRLTADLILSRIINNQASLTSALKDLSACQPSDNDIPAELSLETGVLNNLKIKQNNNLSFIEPLKNASDKLNSLDNGDYAGLALNLNSVQRILNPVDADTFLTSVKNDETNINLNVDTKLPSIQDELRDNNCLITL</sequence>
<dbReference type="AlphaFoldDB" id="A0A1G1ZHG3"/>
<accession>A0A1G1ZHG3</accession>
<proteinExistence type="predicted"/>
<dbReference type="EMBL" id="MHJG01000011">
    <property type="protein sequence ID" value="OGY64012.1"/>
    <property type="molecule type" value="Genomic_DNA"/>
</dbReference>
<comment type="caution">
    <text evidence="1">The sequence shown here is derived from an EMBL/GenBank/DDBJ whole genome shotgun (WGS) entry which is preliminary data.</text>
</comment>